<evidence type="ECO:0000313" key="1">
    <source>
        <dbReference type="EMBL" id="GAA4455787.1"/>
    </source>
</evidence>
<reference evidence="2" key="1">
    <citation type="journal article" date="2019" name="Int. J. Syst. Evol. Microbiol.">
        <title>The Global Catalogue of Microorganisms (GCM) 10K type strain sequencing project: providing services to taxonomists for standard genome sequencing and annotation.</title>
        <authorList>
            <consortium name="The Broad Institute Genomics Platform"/>
            <consortium name="The Broad Institute Genome Sequencing Center for Infectious Disease"/>
            <person name="Wu L."/>
            <person name="Ma J."/>
        </authorList>
    </citation>
    <scope>NUCLEOTIDE SEQUENCE [LARGE SCALE GENOMIC DNA]</scope>
    <source>
        <strain evidence="2">JCM 31921</strain>
    </source>
</reference>
<name>A0ABP8MW46_9BACT</name>
<dbReference type="SUPFAM" id="SSF82784">
    <property type="entry name" value="OsmC-like"/>
    <property type="match status" value="1"/>
</dbReference>
<proteinExistence type="predicted"/>
<sequence length="140" mass="15401">MVRLELHRADNAFAFEAKDAEGHTMRMDAAATIGGNNSGVRPMQAMLMSMGGCSGIDLVSILQKQRQEIGDIEMIIEAEREKDKEPALWTYVHITFRFGGNVDMDKAHKACALSIDKYCSVAATLRAAGCVIEWKAEHKG</sequence>
<dbReference type="InterPro" id="IPR015946">
    <property type="entry name" value="KH_dom-like_a/b"/>
</dbReference>
<dbReference type="InterPro" id="IPR036102">
    <property type="entry name" value="OsmC/Ohrsf"/>
</dbReference>
<protein>
    <submittedName>
        <fullName evidence="1">OsmC family protein</fullName>
    </submittedName>
</protein>
<comment type="caution">
    <text evidence="1">The sequence shown here is derived from an EMBL/GenBank/DDBJ whole genome shotgun (WGS) entry which is preliminary data.</text>
</comment>
<dbReference type="EMBL" id="BAABEZ010000022">
    <property type="protein sequence ID" value="GAA4455787.1"/>
    <property type="molecule type" value="Genomic_DNA"/>
</dbReference>
<dbReference type="Pfam" id="PF02566">
    <property type="entry name" value="OsmC"/>
    <property type="match status" value="1"/>
</dbReference>
<dbReference type="RefSeq" id="WP_344826283.1">
    <property type="nucleotide sequence ID" value="NZ_BAABEZ010000022.1"/>
</dbReference>
<keyword evidence="2" id="KW-1185">Reference proteome</keyword>
<dbReference type="InterPro" id="IPR003718">
    <property type="entry name" value="OsmC/Ohr_fam"/>
</dbReference>
<evidence type="ECO:0000313" key="2">
    <source>
        <dbReference type="Proteomes" id="UP001501410"/>
    </source>
</evidence>
<dbReference type="PANTHER" id="PTHR34352">
    <property type="entry name" value="PROTEIN YHFA"/>
    <property type="match status" value="1"/>
</dbReference>
<organism evidence="1 2">
    <name type="scientific">Rurimicrobium arvi</name>
    <dbReference type="NCBI Taxonomy" id="2049916"/>
    <lineage>
        <taxon>Bacteria</taxon>
        <taxon>Pseudomonadati</taxon>
        <taxon>Bacteroidota</taxon>
        <taxon>Chitinophagia</taxon>
        <taxon>Chitinophagales</taxon>
        <taxon>Chitinophagaceae</taxon>
        <taxon>Rurimicrobium</taxon>
    </lineage>
</organism>
<accession>A0ABP8MW46</accession>
<dbReference type="Proteomes" id="UP001501410">
    <property type="component" value="Unassembled WGS sequence"/>
</dbReference>
<dbReference type="PANTHER" id="PTHR34352:SF1">
    <property type="entry name" value="PROTEIN YHFA"/>
    <property type="match status" value="1"/>
</dbReference>
<gene>
    <name evidence="1" type="ORF">GCM10023092_20050</name>
</gene>
<dbReference type="Gene3D" id="3.30.300.20">
    <property type="match status" value="1"/>
</dbReference>